<evidence type="ECO:0000256" key="8">
    <source>
        <dbReference type="ARBA" id="ARBA00022679"/>
    </source>
</evidence>
<reference evidence="13 14" key="1">
    <citation type="submission" date="2019-03" db="EMBL/GenBank/DDBJ databases">
        <title>Genomic Encyclopedia of Type Strains, Phase IV (KMG-IV): sequencing the most valuable type-strain genomes for metagenomic binning, comparative biology and taxonomic classification.</title>
        <authorList>
            <person name="Goeker M."/>
        </authorList>
    </citation>
    <scope>NUCLEOTIDE SEQUENCE [LARGE SCALE GENOMIC DNA]</scope>
    <source>
        <strain evidence="13 14">DSM 28559</strain>
    </source>
</reference>
<sequence>MFTGIIEEMGVLKGVKHGAKSSVLTIAASKVLEGTKLGDSICTNGVCLTVTKLGSGTFDADVMAESIRRTNLGDLRPGDKVNLERALRLCDRLGGHIVSGHVDGTGKVLSLEREDNAVWVTVEAAPGILRYIIEKGSITIDGISLTVAYVDDKVFKVSIIPHTGEETTLLKKKAGDKVNLENDLIGKYVEKLMKGQEDTQEPVKETINEDYLRKYGFI</sequence>
<dbReference type="NCBIfam" id="TIGR00187">
    <property type="entry name" value="ribE"/>
    <property type="match status" value="1"/>
</dbReference>
<dbReference type="InterPro" id="IPR026017">
    <property type="entry name" value="Lumazine-bd_dom"/>
</dbReference>
<evidence type="ECO:0000256" key="9">
    <source>
        <dbReference type="ARBA" id="ARBA00022737"/>
    </source>
</evidence>
<feature type="domain" description="Lumazine-binding" evidence="12">
    <location>
        <begin position="1"/>
        <end position="96"/>
    </location>
</feature>
<comment type="catalytic activity">
    <reaction evidence="1">
        <text>2 6,7-dimethyl-8-(1-D-ribityl)lumazine + H(+) = 5-amino-6-(D-ribitylamino)uracil + riboflavin</text>
        <dbReference type="Rhea" id="RHEA:20772"/>
        <dbReference type="ChEBI" id="CHEBI:15378"/>
        <dbReference type="ChEBI" id="CHEBI:15934"/>
        <dbReference type="ChEBI" id="CHEBI:57986"/>
        <dbReference type="ChEBI" id="CHEBI:58201"/>
        <dbReference type="EC" id="2.5.1.9"/>
    </reaction>
</comment>
<dbReference type="NCBIfam" id="NF009566">
    <property type="entry name" value="PRK13020.1"/>
    <property type="match status" value="1"/>
</dbReference>
<dbReference type="PANTHER" id="PTHR21098">
    <property type="entry name" value="RIBOFLAVIN SYNTHASE ALPHA CHAIN"/>
    <property type="match status" value="1"/>
</dbReference>
<feature type="domain" description="Lumazine-binding" evidence="12">
    <location>
        <begin position="97"/>
        <end position="193"/>
    </location>
</feature>
<evidence type="ECO:0000256" key="6">
    <source>
        <dbReference type="ARBA" id="ARBA00013950"/>
    </source>
</evidence>
<organism evidence="13 14">
    <name type="scientific">Frisingicoccus caecimuris</name>
    <dbReference type="NCBI Taxonomy" id="1796636"/>
    <lineage>
        <taxon>Bacteria</taxon>
        <taxon>Bacillati</taxon>
        <taxon>Bacillota</taxon>
        <taxon>Clostridia</taxon>
        <taxon>Lachnospirales</taxon>
        <taxon>Lachnospiraceae</taxon>
        <taxon>Frisingicoccus</taxon>
    </lineage>
</organism>
<evidence type="ECO:0000313" key="14">
    <source>
        <dbReference type="Proteomes" id="UP000295711"/>
    </source>
</evidence>
<dbReference type="FunFam" id="2.40.30.20:FF:000004">
    <property type="entry name" value="Riboflavin synthase, alpha subunit"/>
    <property type="match status" value="1"/>
</dbReference>
<name>A0A4R2LVY2_9FIRM</name>
<keyword evidence="8" id="KW-0808">Transferase</keyword>
<keyword evidence="7" id="KW-0686">Riboflavin biosynthesis</keyword>
<gene>
    <name evidence="13" type="ORF">EV212_10962</name>
</gene>
<dbReference type="Proteomes" id="UP000295711">
    <property type="component" value="Unassembled WGS sequence"/>
</dbReference>
<dbReference type="AlphaFoldDB" id="A0A4R2LVY2"/>
<evidence type="ECO:0000259" key="12">
    <source>
        <dbReference type="PROSITE" id="PS51177"/>
    </source>
</evidence>
<dbReference type="NCBIfam" id="NF006767">
    <property type="entry name" value="PRK09289.1"/>
    <property type="match status" value="1"/>
</dbReference>
<comment type="caution">
    <text evidence="13">The sequence shown here is derived from an EMBL/GenBank/DDBJ whole genome shotgun (WGS) entry which is preliminary data.</text>
</comment>
<dbReference type="SUPFAM" id="SSF63380">
    <property type="entry name" value="Riboflavin synthase domain-like"/>
    <property type="match status" value="2"/>
</dbReference>
<dbReference type="FunFam" id="2.40.30.20:FF:000003">
    <property type="entry name" value="Riboflavin synthase, alpha subunit"/>
    <property type="match status" value="1"/>
</dbReference>
<evidence type="ECO:0000256" key="1">
    <source>
        <dbReference type="ARBA" id="ARBA00000968"/>
    </source>
</evidence>
<dbReference type="PANTHER" id="PTHR21098:SF0">
    <property type="entry name" value="RIBOFLAVIN SYNTHASE"/>
    <property type="match status" value="1"/>
</dbReference>
<keyword evidence="14" id="KW-1185">Reference proteome</keyword>
<evidence type="ECO:0000256" key="5">
    <source>
        <dbReference type="ARBA" id="ARBA00012827"/>
    </source>
</evidence>
<protein>
    <recommendedName>
        <fullName evidence="6 10">Riboflavin synthase</fullName>
        <ecNumber evidence="5 10">2.5.1.9</ecNumber>
    </recommendedName>
</protein>
<evidence type="ECO:0000313" key="13">
    <source>
        <dbReference type="EMBL" id="TCO84170.1"/>
    </source>
</evidence>
<evidence type="ECO:0000256" key="2">
    <source>
        <dbReference type="ARBA" id="ARBA00002803"/>
    </source>
</evidence>
<dbReference type="GO" id="GO:0009231">
    <property type="term" value="P:riboflavin biosynthetic process"/>
    <property type="evidence" value="ECO:0007669"/>
    <property type="project" value="UniProtKB-KW"/>
</dbReference>
<evidence type="ECO:0000256" key="7">
    <source>
        <dbReference type="ARBA" id="ARBA00022619"/>
    </source>
</evidence>
<feature type="repeat" description="Lumazine-binding" evidence="11">
    <location>
        <begin position="97"/>
        <end position="193"/>
    </location>
</feature>
<dbReference type="InterPro" id="IPR001783">
    <property type="entry name" value="Lumazine-bd"/>
</dbReference>
<evidence type="ECO:0000256" key="11">
    <source>
        <dbReference type="PROSITE-ProRule" id="PRU00524"/>
    </source>
</evidence>
<dbReference type="PIRSF" id="PIRSF000498">
    <property type="entry name" value="Riboflavin_syn_A"/>
    <property type="match status" value="1"/>
</dbReference>
<dbReference type="OrthoDB" id="9788537at2"/>
<evidence type="ECO:0000256" key="3">
    <source>
        <dbReference type="ARBA" id="ARBA00004887"/>
    </source>
</evidence>
<dbReference type="Pfam" id="PF00677">
    <property type="entry name" value="Lum_binding"/>
    <property type="match status" value="2"/>
</dbReference>
<evidence type="ECO:0000256" key="10">
    <source>
        <dbReference type="NCBIfam" id="TIGR00187"/>
    </source>
</evidence>
<dbReference type="InterPro" id="IPR017938">
    <property type="entry name" value="Riboflavin_synthase-like_b-brl"/>
</dbReference>
<dbReference type="RefSeq" id="WP_132092368.1">
    <property type="nucleotide sequence ID" value="NZ_JANKAQ010000010.1"/>
</dbReference>
<comment type="pathway">
    <text evidence="3">Cofactor biosynthesis; riboflavin biosynthesis; riboflavin from 2-hydroxy-3-oxobutyl phosphate and 5-amino-6-(D-ribitylamino)uracil: step 2/2.</text>
</comment>
<keyword evidence="9" id="KW-0677">Repeat</keyword>
<dbReference type="EC" id="2.5.1.9" evidence="5 10"/>
<dbReference type="Gene3D" id="2.40.30.20">
    <property type="match status" value="2"/>
</dbReference>
<dbReference type="CDD" id="cd00402">
    <property type="entry name" value="Riboflavin_synthase_like"/>
    <property type="match status" value="1"/>
</dbReference>
<dbReference type="PROSITE" id="PS51177">
    <property type="entry name" value="LUMAZINE_BIND"/>
    <property type="match status" value="2"/>
</dbReference>
<dbReference type="GO" id="GO:0004746">
    <property type="term" value="F:riboflavin synthase activity"/>
    <property type="evidence" value="ECO:0007669"/>
    <property type="project" value="UniProtKB-UniRule"/>
</dbReference>
<proteinExistence type="predicted"/>
<evidence type="ECO:0000256" key="4">
    <source>
        <dbReference type="ARBA" id="ARBA00011233"/>
    </source>
</evidence>
<dbReference type="EMBL" id="SLXA01000009">
    <property type="protein sequence ID" value="TCO84170.1"/>
    <property type="molecule type" value="Genomic_DNA"/>
</dbReference>
<dbReference type="InterPro" id="IPR023366">
    <property type="entry name" value="ATP_synth_asu-like_sf"/>
</dbReference>
<accession>A0A4R2LVY2</accession>
<feature type="repeat" description="Lumazine-binding" evidence="11">
    <location>
        <begin position="1"/>
        <end position="96"/>
    </location>
</feature>
<comment type="function">
    <text evidence="2">Catalyzes the dismutation of two molecules of 6,7-dimethyl-8-ribityllumazine, resulting in the formation of riboflavin and 5-amino-6-(D-ribitylamino)uracil.</text>
</comment>
<comment type="subunit">
    <text evidence="4">Homotrimer.</text>
</comment>